<dbReference type="InterPro" id="IPR011992">
    <property type="entry name" value="EF-hand-dom_pair"/>
</dbReference>
<keyword evidence="1" id="KW-0106">Calcium</keyword>
<feature type="region of interest" description="Disordered" evidence="2">
    <location>
        <begin position="597"/>
        <end position="637"/>
    </location>
</feature>
<dbReference type="Proteomes" id="UP001165085">
    <property type="component" value="Unassembled WGS sequence"/>
</dbReference>
<organism evidence="4 5">
    <name type="scientific">Triparma strigata</name>
    <dbReference type="NCBI Taxonomy" id="1606541"/>
    <lineage>
        <taxon>Eukaryota</taxon>
        <taxon>Sar</taxon>
        <taxon>Stramenopiles</taxon>
        <taxon>Ochrophyta</taxon>
        <taxon>Bolidophyceae</taxon>
        <taxon>Parmales</taxon>
        <taxon>Triparmaceae</taxon>
        <taxon>Triparma</taxon>
    </lineage>
</organism>
<name>A0A9W7BKH5_9STRA</name>
<feature type="region of interest" description="Disordered" evidence="2">
    <location>
        <begin position="803"/>
        <end position="833"/>
    </location>
</feature>
<dbReference type="Pfam" id="PF13202">
    <property type="entry name" value="EF-hand_5"/>
    <property type="match status" value="1"/>
</dbReference>
<evidence type="ECO:0000256" key="2">
    <source>
        <dbReference type="SAM" id="MobiDB-lite"/>
    </source>
</evidence>
<gene>
    <name evidence="4" type="ORF">TrST_g2903</name>
</gene>
<proteinExistence type="predicted"/>
<keyword evidence="5" id="KW-1185">Reference proteome</keyword>
<feature type="compositionally biased region" description="Basic and acidic residues" evidence="2">
    <location>
        <begin position="597"/>
        <end position="620"/>
    </location>
</feature>
<dbReference type="EMBL" id="BRXY01000397">
    <property type="protein sequence ID" value="GMH92369.1"/>
    <property type="molecule type" value="Genomic_DNA"/>
</dbReference>
<protein>
    <recommendedName>
        <fullName evidence="3">EF-hand domain-containing protein</fullName>
    </recommendedName>
</protein>
<sequence>MADASRRPPPEGLAQTPTHHRQHTLNENEIKNVVTLINERSAAAGAKQTRRKSTQSLSPFKSQRTITSTRNVTGDGEHGSSQEVKTNKMIIRKNALRNAMYDLKVEYHQLNSDPETLKIVNQISTCLQEQDIDPSSFFQTAVNKQYASAKSAKPFRLRLEDEHQVLLYIAQRCGATLNHETPQTPVSLPRFYFCLRNARRTHFRLRMMPKDIQVIVHFGNLLADNESSLEELFASGEPEAEDNDEITILDQQMIIKAVEFIDSLGNGDGEVEMHELRAAFRRARQLVVQSNPATEGRSKTHKLAKALKLLGCTAEEWFFEHADVKTEEDGIGQMALFKALRRMSDEIVEKLPTKDSGASMFKFTDDHILEMMTFLDPNQDGTVTLQEINDGLRRAREDPNNNAEQAAAAKVLKSLEMAMVEEGGDLAEIFAEIDKDGSGSVNSAELGTALQGFHEKRLKRRRIYIPGELGTADAQNNRFSLAQTSYTNKFFLGLIENWIKANNIHDADWNIKDLVTLMSFLDPFGDNEITLNEISDAFDFARKGRGFKALNASGQTFAYSEAKAARLLSRIGSALFCRKLLPHDVFFDTLRREQKMAKEQKMAEQGEEKKETEAKAKADAEIDGEDDEYDDEAFEEEEEQSATTKACSVSNLVAELCLVAQTECPPFKPVPLTVAVLEAKLNNTLAAVNIEATAFLSQREVVAVQKQCLEMAIIDVCNVANRRVSILSVKDIRQACDYLTMGDRDYVTSQDIVNSFLFANPEYLQDHEGRMADLKLVRKFDHIMVKNGHTLSKMFDEVVSDEGDVDKSNAKPLVRKSSSMDMGGKKRDTPPPPPSIVIAQLVKRCLVDSADAIRETMMASPSAEAKKKRVESQQEQVTQRKLKKLMGLSADEEFRVTTAIDAPKPNWKELKGLKEALMKPCSKKKGSAIRISATVGFVNSSRVTQDLKWVALYTGEAENMQVEDVVEKLLEKSRPLTLYTLRVQQIEMDSKKEELFRPVAFVLYATGASAPNVISTSKRTLKVAWPKLNTSKVGDCDIKLSLEICKGREWRSGKCRQSANTLSLLSSSGKRAFRTVYSIDVADAIRQGLGRGQKKSQNITVTDLDPACWYHVRFKISYRVLPPVHSAEEQYFYEDGFEMVDASGKGRSYGGIRSVNTEPDCPEPPNVPRCILSHNQRVMQTGGKVSVKAKVKLHWVAPACNGYKIKSYILQRRVGFLKEDKPEEEGDGALLGNRFSSDSIDSVTDLESVLSVDTVDTVDEGFHPKIVWRPWETVYSNQIEQYFSKTPPLGTVGMKFRLCAVNDLGPGPWGESLKLYGPAYQDFFDGAIEEGPGAIGGEGGLDKPALEQAQMKMIGTVADYRRTQGKEKRNRLEGEEAGRVVAFGRAVQDDLLIYGGGKMKLLMAMSSDRRGLRSAGGLRSSPGKFTSTATPLRDIDAREIQLERSAEVIQGQVEYPVSLEAAKAALKKVSVQDKKEVRTLVSGRGSPSPKNYLQHLRDANVASAAGSGYGQGHRPRTAPTVETLTGKWIADDFLS</sequence>
<dbReference type="InterPro" id="IPR002048">
    <property type="entry name" value="EF_hand_dom"/>
</dbReference>
<dbReference type="InterPro" id="IPR018247">
    <property type="entry name" value="EF_Hand_1_Ca_BS"/>
</dbReference>
<dbReference type="SMART" id="SM00054">
    <property type="entry name" value="EFh"/>
    <property type="match status" value="3"/>
</dbReference>
<feature type="region of interest" description="Disordered" evidence="2">
    <location>
        <begin position="1"/>
        <end position="24"/>
    </location>
</feature>
<comment type="caution">
    <text evidence="4">The sequence shown here is derived from an EMBL/GenBank/DDBJ whole genome shotgun (WGS) entry which is preliminary data.</text>
</comment>
<evidence type="ECO:0000313" key="4">
    <source>
        <dbReference type="EMBL" id="GMH92369.1"/>
    </source>
</evidence>
<dbReference type="Gene3D" id="1.10.238.10">
    <property type="entry name" value="EF-hand"/>
    <property type="match status" value="1"/>
</dbReference>
<evidence type="ECO:0000256" key="1">
    <source>
        <dbReference type="ARBA" id="ARBA00022837"/>
    </source>
</evidence>
<reference evidence="5" key="1">
    <citation type="journal article" date="2023" name="Commun. Biol.">
        <title>Genome analysis of Parmales, the sister group of diatoms, reveals the evolutionary specialization of diatoms from phago-mixotrophs to photoautotrophs.</title>
        <authorList>
            <person name="Ban H."/>
            <person name="Sato S."/>
            <person name="Yoshikawa S."/>
            <person name="Yamada K."/>
            <person name="Nakamura Y."/>
            <person name="Ichinomiya M."/>
            <person name="Sato N."/>
            <person name="Blanc-Mathieu R."/>
            <person name="Endo H."/>
            <person name="Kuwata A."/>
            <person name="Ogata H."/>
        </authorList>
    </citation>
    <scope>NUCLEOTIDE SEQUENCE [LARGE SCALE GENOMIC DNA]</scope>
    <source>
        <strain evidence="5">NIES 3701</strain>
    </source>
</reference>
<accession>A0A9W7BKH5</accession>
<dbReference type="PROSITE" id="PS00018">
    <property type="entry name" value="EF_HAND_1"/>
    <property type="match status" value="2"/>
</dbReference>
<evidence type="ECO:0000259" key="3">
    <source>
        <dbReference type="PROSITE" id="PS50222"/>
    </source>
</evidence>
<dbReference type="GO" id="GO:0005509">
    <property type="term" value="F:calcium ion binding"/>
    <property type="evidence" value="ECO:0007669"/>
    <property type="project" value="InterPro"/>
</dbReference>
<dbReference type="PROSITE" id="PS50222">
    <property type="entry name" value="EF_HAND_2"/>
    <property type="match status" value="2"/>
</dbReference>
<feature type="region of interest" description="Disordered" evidence="2">
    <location>
        <begin position="42"/>
        <end position="83"/>
    </location>
</feature>
<feature type="compositionally biased region" description="Polar residues" evidence="2">
    <location>
        <begin position="54"/>
        <end position="72"/>
    </location>
</feature>
<evidence type="ECO:0000313" key="5">
    <source>
        <dbReference type="Proteomes" id="UP001165085"/>
    </source>
</evidence>
<feature type="compositionally biased region" description="Acidic residues" evidence="2">
    <location>
        <begin position="621"/>
        <end position="637"/>
    </location>
</feature>
<dbReference type="OrthoDB" id="195924at2759"/>
<feature type="domain" description="EF-hand" evidence="3">
    <location>
        <begin position="363"/>
        <end position="398"/>
    </location>
</feature>
<dbReference type="SUPFAM" id="SSF47473">
    <property type="entry name" value="EF-hand"/>
    <property type="match status" value="1"/>
</dbReference>
<feature type="domain" description="EF-hand" evidence="3">
    <location>
        <begin position="421"/>
        <end position="456"/>
    </location>
</feature>